<evidence type="ECO:0000256" key="2">
    <source>
        <dbReference type="ARBA" id="ARBA00007299"/>
    </source>
</evidence>
<evidence type="ECO:0000259" key="6">
    <source>
        <dbReference type="Pfam" id="PF04042"/>
    </source>
</evidence>
<protein>
    <recommendedName>
        <fullName evidence="3">DNA polymerase alpha subunit B</fullName>
    </recommendedName>
</protein>
<reference evidence="7 8" key="1">
    <citation type="submission" date="2018-11" db="EMBL/GenBank/DDBJ databases">
        <authorList>
            <consortium name="Pathogen Informatics"/>
        </authorList>
    </citation>
    <scope>NUCLEOTIDE SEQUENCE [LARGE SCALE GENOMIC DNA]</scope>
</reference>
<dbReference type="PANTHER" id="PTHR23061:SF12">
    <property type="entry name" value="DNA POLYMERASE ALPHA SUBUNIT B"/>
    <property type="match status" value="1"/>
</dbReference>
<evidence type="ECO:0000256" key="3">
    <source>
        <dbReference type="ARBA" id="ARBA00018596"/>
    </source>
</evidence>
<evidence type="ECO:0000256" key="4">
    <source>
        <dbReference type="ARBA" id="ARBA00022705"/>
    </source>
</evidence>
<dbReference type="Pfam" id="PF04042">
    <property type="entry name" value="DNA_pol_E_B"/>
    <property type="match status" value="1"/>
</dbReference>
<sequence>MDPSCPVSLTLSTADYTDSTYEELYHSRLNTVAEWCYLLGTQLVVVSSWREAHGDPVYPTPPPSITWTRQTPELAAWYKNVLFAWDPCMLRIGTFVLGISSPDVLFQLSSEEISAQYVDKNKDDRFLSR</sequence>
<proteinExistence type="inferred from homology"/>
<organism evidence="7 8">
    <name type="scientific">Dibothriocephalus latus</name>
    <name type="common">Fish tapeworm</name>
    <name type="synonym">Diphyllobothrium latum</name>
    <dbReference type="NCBI Taxonomy" id="60516"/>
    <lineage>
        <taxon>Eukaryota</taxon>
        <taxon>Metazoa</taxon>
        <taxon>Spiralia</taxon>
        <taxon>Lophotrochozoa</taxon>
        <taxon>Platyhelminthes</taxon>
        <taxon>Cestoda</taxon>
        <taxon>Eucestoda</taxon>
        <taxon>Diphyllobothriidea</taxon>
        <taxon>Diphyllobothriidae</taxon>
        <taxon>Dibothriocephalus</taxon>
    </lineage>
</organism>
<accession>A0A3P7RC52</accession>
<keyword evidence="8" id="KW-1185">Reference proteome</keyword>
<name>A0A3P7RC52_DIBLA</name>
<keyword evidence="5" id="KW-0539">Nucleus</keyword>
<dbReference type="InterPro" id="IPR007185">
    <property type="entry name" value="DNA_pol_a/d/e_bsu"/>
</dbReference>
<dbReference type="InterPro" id="IPR016722">
    <property type="entry name" value="DNA_pol_alpha_bsu"/>
</dbReference>
<dbReference type="GO" id="GO:0006270">
    <property type="term" value="P:DNA replication initiation"/>
    <property type="evidence" value="ECO:0007669"/>
    <property type="project" value="TreeGrafter"/>
</dbReference>
<dbReference type="Proteomes" id="UP000281553">
    <property type="component" value="Unassembled WGS sequence"/>
</dbReference>
<comment type="subcellular location">
    <subcellularLocation>
        <location evidence="1">Nucleus</location>
    </subcellularLocation>
</comment>
<dbReference type="GO" id="GO:0005658">
    <property type="term" value="C:alpha DNA polymerase:primase complex"/>
    <property type="evidence" value="ECO:0007669"/>
    <property type="project" value="TreeGrafter"/>
</dbReference>
<evidence type="ECO:0000313" key="7">
    <source>
        <dbReference type="EMBL" id="VDN40696.1"/>
    </source>
</evidence>
<comment type="similarity">
    <text evidence="2">Belongs to the DNA polymerase alpha subunit B family.</text>
</comment>
<keyword evidence="4" id="KW-0235">DNA replication</keyword>
<dbReference type="GO" id="GO:0003677">
    <property type="term" value="F:DNA binding"/>
    <property type="evidence" value="ECO:0007669"/>
    <property type="project" value="InterPro"/>
</dbReference>
<evidence type="ECO:0000256" key="5">
    <source>
        <dbReference type="ARBA" id="ARBA00023242"/>
    </source>
</evidence>
<dbReference type="PANTHER" id="PTHR23061">
    <property type="entry name" value="DNA POLYMERASE 2 ALPHA 70 KDA SUBUNIT"/>
    <property type="match status" value="1"/>
</dbReference>
<dbReference type="AlphaFoldDB" id="A0A3P7RC52"/>
<evidence type="ECO:0000256" key="1">
    <source>
        <dbReference type="ARBA" id="ARBA00004123"/>
    </source>
</evidence>
<dbReference type="EMBL" id="UYRU01099358">
    <property type="protein sequence ID" value="VDN40696.1"/>
    <property type="molecule type" value="Genomic_DNA"/>
</dbReference>
<gene>
    <name evidence="7" type="ORF">DILT_LOCUS18320</name>
</gene>
<dbReference type="OrthoDB" id="336885at2759"/>
<feature type="domain" description="DNA polymerase alpha/delta/epsilon subunit B" evidence="6">
    <location>
        <begin position="16"/>
        <end position="126"/>
    </location>
</feature>
<evidence type="ECO:0000313" key="8">
    <source>
        <dbReference type="Proteomes" id="UP000281553"/>
    </source>
</evidence>
<dbReference type="Gene3D" id="3.60.21.60">
    <property type="match status" value="1"/>
</dbReference>